<dbReference type="AlphaFoldDB" id="Q6ZL98"/>
<dbReference type="EMBL" id="AP003804">
    <property type="protein sequence ID" value="BAC83069.1"/>
    <property type="molecule type" value="Genomic_DNA"/>
</dbReference>
<gene>
    <name evidence="2" type="primary">OJ1065_B06.15</name>
</gene>
<evidence type="ECO:0000313" key="2">
    <source>
        <dbReference type="EMBL" id="BAC83069.1"/>
    </source>
</evidence>
<feature type="region of interest" description="Disordered" evidence="1">
    <location>
        <begin position="1"/>
        <end position="26"/>
    </location>
</feature>
<reference evidence="3" key="1">
    <citation type="journal article" date="2005" name="Nature">
        <title>The map-based sequence of the rice genome.</title>
        <authorList>
            <consortium name="International rice genome sequencing project (IRGSP)"/>
            <person name="Matsumoto T."/>
            <person name="Wu J."/>
            <person name="Kanamori H."/>
            <person name="Katayose Y."/>
            <person name="Fujisawa M."/>
            <person name="Namiki N."/>
            <person name="Mizuno H."/>
            <person name="Yamamoto K."/>
            <person name="Antonio B.A."/>
            <person name="Baba T."/>
            <person name="Sakata K."/>
            <person name="Nagamura Y."/>
            <person name="Aoki H."/>
            <person name="Arikawa K."/>
            <person name="Arita K."/>
            <person name="Bito T."/>
            <person name="Chiden Y."/>
            <person name="Fujitsuka N."/>
            <person name="Fukunaka R."/>
            <person name="Hamada M."/>
            <person name="Harada C."/>
            <person name="Hayashi A."/>
            <person name="Hijishita S."/>
            <person name="Honda M."/>
            <person name="Hosokawa S."/>
            <person name="Ichikawa Y."/>
            <person name="Idonuma A."/>
            <person name="Iijima M."/>
            <person name="Ikeda M."/>
            <person name="Ikeno M."/>
            <person name="Ito K."/>
            <person name="Ito S."/>
            <person name="Ito T."/>
            <person name="Ito Y."/>
            <person name="Ito Y."/>
            <person name="Iwabuchi A."/>
            <person name="Kamiya K."/>
            <person name="Karasawa W."/>
            <person name="Kurita K."/>
            <person name="Katagiri S."/>
            <person name="Kikuta A."/>
            <person name="Kobayashi H."/>
            <person name="Kobayashi N."/>
            <person name="Machita K."/>
            <person name="Maehara T."/>
            <person name="Masukawa M."/>
            <person name="Mizubayashi T."/>
            <person name="Mukai Y."/>
            <person name="Nagasaki H."/>
            <person name="Nagata Y."/>
            <person name="Naito S."/>
            <person name="Nakashima M."/>
            <person name="Nakama Y."/>
            <person name="Nakamichi Y."/>
            <person name="Nakamura M."/>
            <person name="Meguro A."/>
            <person name="Negishi M."/>
            <person name="Ohta I."/>
            <person name="Ohta T."/>
            <person name="Okamoto M."/>
            <person name="Ono N."/>
            <person name="Saji S."/>
            <person name="Sakaguchi M."/>
            <person name="Sakai K."/>
            <person name="Shibata M."/>
            <person name="Shimokawa T."/>
            <person name="Song J."/>
            <person name="Takazaki Y."/>
            <person name="Terasawa K."/>
            <person name="Tsugane M."/>
            <person name="Tsuji K."/>
            <person name="Ueda S."/>
            <person name="Waki K."/>
            <person name="Yamagata H."/>
            <person name="Yamamoto M."/>
            <person name="Yamamoto S."/>
            <person name="Yamane H."/>
            <person name="Yoshiki S."/>
            <person name="Yoshihara R."/>
            <person name="Yukawa K."/>
            <person name="Zhong H."/>
            <person name="Yano M."/>
            <person name="Yuan Q."/>
            <person name="Ouyang S."/>
            <person name="Liu J."/>
            <person name="Jones K.M."/>
            <person name="Gansberger K."/>
            <person name="Moffat K."/>
            <person name="Hill J."/>
            <person name="Bera J."/>
            <person name="Fadrosh D."/>
            <person name="Jin S."/>
            <person name="Johri S."/>
            <person name="Kim M."/>
            <person name="Overton L."/>
            <person name="Reardon M."/>
            <person name="Tsitrin T."/>
            <person name="Vuong H."/>
            <person name="Weaver B."/>
            <person name="Ciecko A."/>
            <person name="Tallon L."/>
            <person name="Jackson J."/>
            <person name="Pai G."/>
            <person name="Aken S.V."/>
            <person name="Utterback T."/>
            <person name="Reidmuller S."/>
            <person name="Feldblyum T."/>
            <person name="Hsiao J."/>
            <person name="Zismann V."/>
            <person name="Iobst S."/>
            <person name="de Vazeille A.R."/>
            <person name="Buell C.R."/>
            <person name="Ying K."/>
            <person name="Li Y."/>
            <person name="Lu T."/>
            <person name="Huang Y."/>
            <person name="Zhao Q."/>
            <person name="Feng Q."/>
            <person name="Zhang L."/>
            <person name="Zhu J."/>
            <person name="Weng Q."/>
            <person name="Mu J."/>
            <person name="Lu Y."/>
            <person name="Fan D."/>
            <person name="Liu Y."/>
            <person name="Guan J."/>
            <person name="Zhang Y."/>
            <person name="Yu S."/>
            <person name="Liu X."/>
            <person name="Zhang Y."/>
            <person name="Hong G."/>
            <person name="Han B."/>
            <person name="Choisne N."/>
            <person name="Demange N."/>
            <person name="Orjeda G."/>
            <person name="Samain S."/>
            <person name="Cattolico L."/>
            <person name="Pelletier E."/>
            <person name="Couloux A."/>
            <person name="Segurens B."/>
            <person name="Wincker P."/>
            <person name="D'Hont A."/>
            <person name="Scarpelli C."/>
            <person name="Weissenbach J."/>
            <person name="Salanoubat M."/>
            <person name="Quetier F."/>
            <person name="Yu Y."/>
            <person name="Kim H.R."/>
            <person name="Rambo T."/>
            <person name="Currie J."/>
            <person name="Collura K."/>
            <person name="Luo M."/>
            <person name="Yang T."/>
            <person name="Ammiraju J.S.S."/>
            <person name="Engler F."/>
            <person name="Soderlund C."/>
            <person name="Wing R.A."/>
            <person name="Palmer L.E."/>
            <person name="de la Bastide M."/>
            <person name="Spiegel L."/>
            <person name="Nascimento L."/>
            <person name="Zutavern T."/>
            <person name="O'Shaughnessy A."/>
            <person name="Dike S."/>
            <person name="Dedhia N."/>
            <person name="Preston R."/>
            <person name="Balija V."/>
            <person name="McCombie W.R."/>
            <person name="Chow T."/>
            <person name="Chen H."/>
            <person name="Chung M."/>
            <person name="Chen C."/>
            <person name="Shaw J."/>
            <person name="Wu H."/>
            <person name="Hsiao K."/>
            <person name="Chao Y."/>
            <person name="Chu M."/>
            <person name="Cheng C."/>
            <person name="Hour A."/>
            <person name="Lee P."/>
            <person name="Lin S."/>
            <person name="Lin Y."/>
            <person name="Liou J."/>
            <person name="Liu S."/>
            <person name="Hsing Y."/>
            <person name="Raghuvanshi S."/>
            <person name="Mohanty A."/>
            <person name="Bharti A.K."/>
            <person name="Gaur A."/>
            <person name="Gupta V."/>
            <person name="Kumar D."/>
            <person name="Ravi V."/>
            <person name="Vij S."/>
            <person name="Kapur A."/>
            <person name="Khurana P."/>
            <person name="Khurana P."/>
            <person name="Khurana J.P."/>
            <person name="Tyagi A.K."/>
            <person name="Gaikwad K."/>
            <person name="Singh A."/>
            <person name="Dalal V."/>
            <person name="Srivastava S."/>
            <person name="Dixit A."/>
            <person name="Pal A.K."/>
            <person name="Ghazi I.A."/>
            <person name="Yadav M."/>
            <person name="Pandit A."/>
            <person name="Bhargava A."/>
            <person name="Sureshbabu K."/>
            <person name="Batra K."/>
            <person name="Sharma T.R."/>
            <person name="Mohapatra T."/>
            <person name="Singh N.K."/>
            <person name="Messing J."/>
            <person name="Nelson A.B."/>
            <person name="Fuks G."/>
            <person name="Kavchok S."/>
            <person name="Keizer G."/>
            <person name="Linton E."/>
            <person name="Llaca V."/>
            <person name="Song R."/>
            <person name="Tanyolac B."/>
            <person name="Young S."/>
            <person name="Ho-Il K."/>
            <person name="Hahn J.H."/>
            <person name="Sangsakoo G."/>
            <person name="Vanavichit A."/>
            <person name="de Mattos Luiz.A.T."/>
            <person name="Zimmer P.D."/>
            <person name="Malone G."/>
            <person name="Dellagostin O."/>
            <person name="de Oliveira A.C."/>
            <person name="Bevan M."/>
            <person name="Bancroft I."/>
            <person name="Minx P."/>
            <person name="Cordum H."/>
            <person name="Wilson R."/>
            <person name="Cheng Z."/>
            <person name="Jin W."/>
            <person name="Jiang J."/>
            <person name="Leong S.A."/>
            <person name="Iwama H."/>
            <person name="Gojobori T."/>
            <person name="Itoh T."/>
            <person name="Niimura Y."/>
            <person name="Fujii Y."/>
            <person name="Habara T."/>
            <person name="Sakai H."/>
            <person name="Sato Y."/>
            <person name="Wilson G."/>
            <person name="Kumar K."/>
            <person name="McCouch S."/>
            <person name="Juretic N."/>
            <person name="Hoen D."/>
            <person name="Wright S."/>
            <person name="Bruskiewich R."/>
            <person name="Bureau T."/>
            <person name="Miyao A."/>
            <person name="Hirochika H."/>
            <person name="Nishikawa T."/>
            <person name="Kadowaki K."/>
            <person name="Sugiura M."/>
            <person name="Burr B."/>
            <person name="Sasaki T."/>
        </authorList>
    </citation>
    <scope>NUCLEOTIDE SEQUENCE [LARGE SCALE GENOMIC DNA]</scope>
    <source>
        <strain evidence="3">cv. Nipponbare</strain>
    </source>
</reference>
<organism evidence="2 3">
    <name type="scientific">Oryza sativa subsp. japonica</name>
    <name type="common">Rice</name>
    <dbReference type="NCBI Taxonomy" id="39947"/>
    <lineage>
        <taxon>Eukaryota</taxon>
        <taxon>Viridiplantae</taxon>
        <taxon>Streptophyta</taxon>
        <taxon>Embryophyta</taxon>
        <taxon>Tracheophyta</taxon>
        <taxon>Spermatophyta</taxon>
        <taxon>Magnoliopsida</taxon>
        <taxon>Liliopsida</taxon>
        <taxon>Poales</taxon>
        <taxon>Poaceae</taxon>
        <taxon>BOP clade</taxon>
        <taxon>Oryzoideae</taxon>
        <taxon>Oryzeae</taxon>
        <taxon>Oryzinae</taxon>
        <taxon>Oryza</taxon>
        <taxon>Oryza sativa</taxon>
    </lineage>
</organism>
<sequence length="111" mass="11108">MVSTAPARPPWPAASPFPSPPPPSPSPLLCLKPVATSYLSSSLSPAAGCHHRPPPPNSFRFAPAAVLQPCGFGGAAARCQAAASHGHPSKAGELSPLPPPPPPHPTPTPGP</sequence>
<proteinExistence type="predicted"/>
<feature type="compositionally biased region" description="Pro residues" evidence="1">
    <location>
        <begin position="7"/>
        <end position="26"/>
    </location>
</feature>
<name>Q6ZL98_ORYSJ</name>
<protein>
    <submittedName>
        <fullName evidence="2">Uncharacterized protein</fullName>
    </submittedName>
</protein>
<evidence type="ECO:0000256" key="1">
    <source>
        <dbReference type="SAM" id="MobiDB-lite"/>
    </source>
</evidence>
<evidence type="ECO:0000313" key="3">
    <source>
        <dbReference type="Proteomes" id="UP000000763"/>
    </source>
</evidence>
<feature type="compositionally biased region" description="Pro residues" evidence="1">
    <location>
        <begin position="96"/>
        <end position="111"/>
    </location>
</feature>
<dbReference type="Proteomes" id="UP000000763">
    <property type="component" value="Chromosome 7"/>
</dbReference>
<feature type="region of interest" description="Disordered" evidence="1">
    <location>
        <begin position="79"/>
        <end position="111"/>
    </location>
</feature>
<accession>Q6ZL98</accession>
<reference evidence="3" key="2">
    <citation type="journal article" date="2008" name="Nucleic Acids Res.">
        <title>The rice annotation project database (RAP-DB): 2008 update.</title>
        <authorList>
            <consortium name="The rice annotation project (RAP)"/>
        </authorList>
    </citation>
    <scope>GENOME REANNOTATION</scope>
    <source>
        <strain evidence="3">cv. Nipponbare</strain>
    </source>
</reference>